<dbReference type="InterPro" id="IPR032675">
    <property type="entry name" value="LRR_dom_sf"/>
</dbReference>
<protein>
    <submittedName>
        <fullName evidence="3">F-box only protein 33-like</fullName>
    </submittedName>
</protein>
<dbReference type="Gene3D" id="1.20.1280.50">
    <property type="match status" value="1"/>
</dbReference>
<dbReference type="Proteomes" id="UP000694865">
    <property type="component" value="Unplaced"/>
</dbReference>
<dbReference type="InterPro" id="IPR036047">
    <property type="entry name" value="F-box-like_dom_sf"/>
</dbReference>
<feature type="domain" description="F-box" evidence="1">
    <location>
        <begin position="6"/>
        <end position="52"/>
    </location>
</feature>
<dbReference type="SUPFAM" id="SSF81383">
    <property type="entry name" value="F-box domain"/>
    <property type="match status" value="1"/>
</dbReference>
<dbReference type="RefSeq" id="XP_002732934.1">
    <property type="nucleotide sequence ID" value="XM_002732888.2"/>
</dbReference>
<evidence type="ECO:0000313" key="2">
    <source>
        <dbReference type="Proteomes" id="UP000694865"/>
    </source>
</evidence>
<gene>
    <name evidence="3" type="primary">LOC100376767</name>
</gene>
<dbReference type="PROSITE" id="PS50181">
    <property type="entry name" value="FBOX"/>
    <property type="match status" value="1"/>
</dbReference>
<name>A0ABM0GM28_SACKO</name>
<dbReference type="Gene3D" id="3.80.10.10">
    <property type="entry name" value="Ribonuclease Inhibitor"/>
    <property type="match status" value="1"/>
</dbReference>
<organism evidence="2 3">
    <name type="scientific">Saccoglossus kowalevskii</name>
    <name type="common">Acorn worm</name>
    <dbReference type="NCBI Taxonomy" id="10224"/>
    <lineage>
        <taxon>Eukaryota</taxon>
        <taxon>Metazoa</taxon>
        <taxon>Hemichordata</taxon>
        <taxon>Enteropneusta</taxon>
        <taxon>Harrimaniidae</taxon>
        <taxon>Saccoglossus</taxon>
    </lineage>
</organism>
<dbReference type="PANTHER" id="PTHR20933:SF3">
    <property type="entry name" value="F-BOX ONLY PROTEIN 33"/>
    <property type="match status" value="1"/>
</dbReference>
<dbReference type="GeneID" id="100376767"/>
<accession>A0ABM0GM28</accession>
<dbReference type="Pfam" id="PF12937">
    <property type="entry name" value="F-box-like"/>
    <property type="match status" value="1"/>
</dbReference>
<keyword evidence="2" id="KW-1185">Reference proteome</keyword>
<proteinExistence type="predicted"/>
<evidence type="ECO:0000259" key="1">
    <source>
        <dbReference type="PROSITE" id="PS50181"/>
    </source>
</evidence>
<reference evidence="3" key="1">
    <citation type="submission" date="2025-08" db="UniProtKB">
        <authorList>
            <consortium name="RefSeq"/>
        </authorList>
    </citation>
    <scope>IDENTIFICATION</scope>
    <source>
        <tissue evidence="3">Testes</tissue>
    </source>
</reference>
<sequence>MAGPNTTDWSRLPSVVIVEIFSFLSHKDRIHASSICSRWRQCIFHPSLWKKLEFNLENDYEYGRANFLSSRCGNFVGDFTLEWPDYLLENKKALAVLQNLRRNRRLQKLCLLACNSDFDDETLGGFIDIIEEILLNSKKLSCLSLGYIPELCDSEVLDRIGDNCSTSLHTLHLASLLPDEAMHNIQPYSLRVFKNLQILSLNYDDLSNDMLSVLTQPDRTKLQHLLILADGLGSHKSAVSNVMWQGLVTHSPNVKVTLTLLSIPLTEILDILRPSLPLHTVRILYSGSIPRSAIDFLGTYNNKTLEAVYLHEQVESDEMPYLLFPDVEGVEDPLVMLAWRCDQLSCLSIIGYEIMDDNLIAIARLRGPKLKKLEVLADYIVDQSTGENVVAEEVVMQISQSLGKSWLPLESVEEPTFPAILKSDLQIFTE</sequence>
<evidence type="ECO:0000313" key="3">
    <source>
        <dbReference type="RefSeq" id="XP_002732934.1"/>
    </source>
</evidence>
<dbReference type="PANTHER" id="PTHR20933">
    <property type="entry name" value="F-BOX ONLY PROTEIN 33"/>
    <property type="match status" value="1"/>
</dbReference>
<dbReference type="CDD" id="cd22104">
    <property type="entry name" value="F-box_FBXO33"/>
    <property type="match status" value="1"/>
</dbReference>
<dbReference type="SMART" id="SM00256">
    <property type="entry name" value="FBOX"/>
    <property type="match status" value="1"/>
</dbReference>
<dbReference type="InterPro" id="IPR001810">
    <property type="entry name" value="F-box_dom"/>
</dbReference>